<gene>
    <name evidence="6" type="ORF">BLNAU_23820</name>
</gene>
<dbReference type="InterPro" id="IPR027417">
    <property type="entry name" value="P-loop_NTPase"/>
</dbReference>
<dbReference type="GO" id="GO:0004386">
    <property type="term" value="F:helicase activity"/>
    <property type="evidence" value="ECO:0007669"/>
    <property type="project" value="UniProtKB-KW"/>
</dbReference>
<dbReference type="InterPro" id="IPR010285">
    <property type="entry name" value="DNA_helicase_pif1-like_DEAD"/>
</dbReference>
<feature type="coiled-coil region" evidence="2">
    <location>
        <begin position="314"/>
        <end position="341"/>
    </location>
</feature>
<keyword evidence="1" id="KW-0234">DNA repair</keyword>
<evidence type="ECO:0000259" key="4">
    <source>
        <dbReference type="Pfam" id="PF05970"/>
    </source>
</evidence>
<comment type="caution">
    <text evidence="6">The sequence shown here is derived from an EMBL/GenBank/DDBJ whole genome shotgun (WGS) entry which is preliminary data.</text>
</comment>
<reference evidence="6 7" key="1">
    <citation type="journal article" date="2022" name="bioRxiv">
        <title>Genomics of Preaxostyla Flagellates Illuminates Evolutionary Transitions and the Path Towards Mitochondrial Loss.</title>
        <authorList>
            <person name="Novak L.V.F."/>
            <person name="Treitli S.C."/>
            <person name="Pyrih J."/>
            <person name="Halakuc P."/>
            <person name="Pipaliya S.V."/>
            <person name="Vacek V."/>
            <person name="Brzon O."/>
            <person name="Soukal P."/>
            <person name="Eme L."/>
            <person name="Dacks J.B."/>
            <person name="Karnkowska A."/>
            <person name="Elias M."/>
            <person name="Hampl V."/>
        </authorList>
    </citation>
    <scope>NUCLEOTIDE SEQUENCE [LARGE SCALE GENOMIC DNA]</scope>
    <source>
        <strain evidence="6">NAU3</strain>
        <tissue evidence="6">Gut</tissue>
    </source>
</reference>
<dbReference type="EC" id="5.6.2.3" evidence="1"/>
<keyword evidence="7" id="KW-1185">Reference proteome</keyword>
<dbReference type="Pfam" id="PF05970">
    <property type="entry name" value="PIF1"/>
    <property type="match status" value="1"/>
</dbReference>
<comment type="catalytic activity">
    <reaction evidence="1">
        <text>ATP + H2O = ADP + phosphate + H(+)</text>
        <dbReference type="Rhea" id="RHEA:13065"/>
        <dbReference type="ChEBI" id="CHEBI:15377"/>
        <dbReference type="ChEBI" id="CHEBI:15378"/>
        <dbReference type="ChEBI" id="CHEBI:30616"/>
        <dbReference type="ChEBI" id="CHEBI:43474"/>
        <dbReference type="ChEBI" id="CHEBI:456216"/>
        <dbReference type="EC" id="5.6.2.3"/>
    </reaction>
</comment>
<keyword evidence="1" id="KW-0547">Nucleotide-binding</keyword>
<dbReference type="Pfam" id="PF14214">
    <property type="entry name" value="Helitron_like_N"/>
    <property type="match status" value="1"/>
</dbReference>
<keyword evidence="1" id="KW-0067">ATP-binding</keyword>
<keyword evidence="1" id="KW-0378">Hydrolase</keyword>
<sequence length="1247" mass="141847">MSTNTPTKQRRHVLPDDESSSNDSPAPPQMHEEFNASILTTPRRRGRPKTPSRSTYRTPPIRRRRAMENDDDANSSHEPLGIREQQRMNVIRSTMAHDDDSEEAARPPRNGRQIIFDDDVIDPLEEALGPGAFGFHRTDDPIDNDDPPDENPHFTLGRLNIECPICGALHFSCEVPRKRQGVATFHDCCPGFKHDPYSRTEFPVILKELFNHSHPLSDNFFTNIRQFNQAFACGSFSCPSALNDPLDIIVRGDVHRNIGPIFPQQDGHARFGQVYILDTGEGIRHRINEISNEDLDASLLTELSEWFHLHNPYAQSYKMMLQVYEEEKEAARREGRQMKQIALVFEGTDKRREYNAPVSNEVAAVFVSDSGEPPPQRLFIFPHMNTLMSISPYEPSCDPLTYPLFFPNGESISIPHQSAGLRRPLSIDDQEEAAESENDGSSSTSTTTKHPTLRDRFINILAIRRQWSPIHLGGKLLQQLIVDAFCRIEGAKLDYLRQHQTELFGGTLKSIQDAIQENDTTDQIGRRVFLPSSIVGSPRWQQQQYMDAMSIVATTGKPDIFLTFTCNRNWPEITENLGADHLHPQDRPDLIARVFKAKMDDLLKVLHQGQPFGQIASYVLKVEFQKRGLPHCHILLTLCDRFKPRTAERVDEIVKAEIPSEEEDPELRAQVLSLMVHTPCGVRNPSAVCMEDGSCKKHFPKPLCTATSVKPDGKFAYRRSPSDNSNEDEIGNEWVVPYNPFLLRRYNAHINVEICSSVLAVKYLYKYIYKGADRAVLRVEESQDTLPSTEMGTSQEDHPHSADEIQSYIQARYIGSPEAAWRLLAFPMQKKSHTIVRLAVHLEGTQTIFFTEGGARRAIEDREQKDTTLIAFFKLNQQAADSPHLQDEDAVDPRTLTYDQIPSAFTWDLTTHSWKRRKRSSRKVIARMYTVSPRDRERYFLRLILLRRRGPTSFADLRVVDTIQHNTFESAARALGLLQDDNQWILCMEEAVRIALPQQLRTIFAQILLFNNPTNVQALWDTFFDQLTVDFTPTMSEETKHFRFVKLYIAIEHLLRRGGMELSSLIPPPSREDRFENMTMVDQDVDHNSIAQLMIQSLNNEQSGAFEAIISAATQPTHDSKCFFLDGPGGSGKTFLYQAVYHHLKSLGKNVQCVAFTGIAATLLPHGRTLHSTFKLPVPLDASNSMSRLERHSEQADEVRSIDVVIWDEAPMASRFALEAVNSILQDLHRNDLPFGGIVIRAFQKYP</sequence>
<feature type="domain" description="Helitron helicase-like" evidence="5">
    <location>
        <begin position="465"/>
        <end position="636"/>
    </location>
</feature>
<comment type="similarity">
    <text evidence="1">Belongs to the helicase family.</text>
</comment>
<evidence type="ECO:0000313" key="7">
    <source>
        <dbReference type="Proteomes" id="UP001281761"/>
    </source>
</evidence>
<comment type="cofactor">
    <cofactor evidence="1">
        <name>Mg(2+)</name>
        <dbReference type="ChEBI" id="CHEBI:18420"/>
    </cofactor>
</comment>
<dbReference type="PANTHER" id="PTHR10492:SF57">
    <property type="entry name" value="ATP-DEPENDENT DNA HELICASE"/>
    <property type="match status" value="1"/>
</dbReference>
<feature type="compositionally biased region" description="Acidic residues" evidence="3">
    <location>
        <begin position="429"/>
        <end position="438"/>
    </location>
</feature>
<dbReference type="SUPFAM" id="SSF52540">
    <property type="entry name" value="P-loop containing nucleoside triphosphate hydrolases"/>
    <property type="match status" value="1"/>
</dbReference>
<name>A0ABQ9WP60_9EUKA</name>
<keyword evidence="1" id="KW-0227">DNA damage</keyword>
<feature type="region of interest" description="Disordered" evidence="3">
    <location>
        <begin position="1"/>
        <end position="85"/>
    </location>
</feature>
<keyword evidence="1" id="KW-0233">DNA recombination</keyword>
<protein>
    <recommendedName>
        <fullName evidence="1">ATP-dependent DNA helicase</fullName>
        <ecNumber evidence="1">5.6.2.3</ecNumber>
    </recommendedName>
</protein>
<proteinExistence type="inferred from homology"/>
<evidence type="ECO:0000256" key="1">
    <source>
        <dbReference type="RuleBase" id="RU363044"/>
    </source>
</evidence>
<evidence type="ECO:0000256" key="2">
    <source>
        <dbReference type="SAM" id="Coils"/>
    </source>
</evidence>
<dbReference type="Proteomes" id="UP001281761">
    <property type="component" value="Unassembled WGS sequence"/>
</dbReference>
<keyword evidence="2" id="KW-0175">Coiled coil</keyword>
<keyword evidence="1 6" id="KW-0347">Helicase</keyword>
<evidence type="ECO:0000259" key="5">
    <source>
        <dbReference type="Pfam" id="PF14214"/>
    </source>
</evidence>
<accession>A0ABQ9WP60</accession>
<feature type="domain" description="DNA helicase Pif1-like DEAD-box helicase" evidence="4">
    <location>
        <begin position="1098"/>
        <end position="1240"/>
    </location>
</feature>
<evidence type="ECO:0000256" key="3">
    <source>
        <dbReference type="SAM" id="MobiDB-lite"/>
    </source>
</evidence>
<organism evidence="6 7">
    <name type="scientific">Blattamonas nauphoetae</name>
    <dbReference type="NCBI Taxonomy" id="2049346"/>
    <lineage>
        <taxon>Eukaryota</taxon>
        <taxon>Metamonada</taxon>
        <taxon>Preaxostyla</taxon>
        <taxon>Oxymonadida</taxon>
        <taxon>Blattamonas</taxon>
    </lineage>
</organism>
<evidence type="ECO:0000313" key="6">
    <source>
        <dbReference type="EMBL" id="KAK2941267.1"/>
    </source>
</evidence>
<dbReference type="EMBL" id="JARBJD010000529">
    <property type="protein sequence ID" value="KAK2941267.1"/>
    <property type="molecule type" value="Genomic_DNA"/>
</dbReference>
<dbReference type="Gene3D" id="3.40.50.300">
    <property type="entry name" value="P-loop containing nucleotide triphosphate hydrolases"/>
    <property type="match status" value="1"/>
</dbReference>
<dbReference type="PANTHER" id="PTHR10492">
    <property type="match status" value="1"/>
</dbReference>
<feature type="region of interest" description="Disordered" evidence="3">
    <location>
        <begin position="429"/>
        <end position="449"/>
    </location>
</feature>
<dbReference type="InterPro" id="IPR025476">
    <property type="entry name" value="Helitron_helicase-like"/>
</dbReference>